<evidence type="ECO:0000256" key="3">
    <source>
        <dbReference type="ARBA" id="ARBA00009731"/>
    </source>
</evidence>
<feature type="chain" id="PRO_5026046704" description="UDP-N-acetylglucosamine transferase subunit ALG14" evidence="12">
    <location>
        <begin position="27"/>
        <end position="277"/>
    </location>
</feature>
<evidence type="ECO:0000313" key="13">
    <source>
        <dbReference type="EMBL" id="KAF1986618.1"/>
    </source>
</evidence>
<organism evidence="13 14">
    <name type="scientific">Aulographum hederae CBS 113979</name>
    <dbReference type="NCBI Taxonomy" id="1176131"/>
    <lineage>
        <taxon>Eukaryota</taxon>
        <taxon>Fungi</taxon>
        <taxon>Dikarya</taxon>
        <taxon>Ascomycota</taxon>
        <taxon>Pezizomycotina</taxon>
        <taxon>Dothideomycetes</taxon>
        <taxon>Pleosporomycetidae</taxon>
        <taxon>Aulographales</taxon>
        <taxon>Aulographaceae</taxon>
    </lineage>
</organism>
<evidence type="ECO:0000313" key="14">
    <source>
        <dbReference type="Proteomes" id="UP000800041"/>
    </source>
</evidence>
<evidence type="ECO:0000256" key="6">
    <source>
        <dbReference type="ARBA" id="ARBA00022692"/>
    </source>
</evidence>
<protein>
    <recommendedName>
        <fullName evidence="5 11">UDP-N-acetylglucosamine transferase subunit ALG14</fullName>
    </recommendedName>
    <alternativeName>
        <fullName evidence="10 11">Asparagine-linked glycosylation protein 14</fullName>
    </alternativeName>
</protein>
<evidence type="ECO:0000256" key="8">
    <source>
        <dbReference type="ARBA" id="ARBA00022989"/>
    </source>
</evidence>
<keyword evidence="14" id="KW-1185">Reference proteome</keyword>
<comment type="subcellular location">
    <subcellularLocation>
        <location evidence="1 11">Endoplasmic reticulum membrane</location>
        <topology evidence="1 11">Single-pass membrane protein</topology>
    </subcellularLocation>
    <subcellularLocation>
        <location evidence="2">Nucleus membrane</location>
        <topology evidence="2">Single-pass membrane protein</topology>
    </subcellularLocation>
</comment>
<evidence type="ECO:0000256" key="5">
    <source>
        <dbReference type="ARBA" id="ARBA00017467"/>
    </source>
</evidence>
<dbReference type="AlphaFoldDB" id="A0A6G1H0X3"/>
<dbReference type="EMBL" id="ML977156">
    <property type="protein sequence ID" value="KAF1986618.1"/>
    <property type="molecule type" value="Genomic_DNA"/>
</dbReference>
<evidence type="ECO:0000256" key="12">
    <source>
        <dbReference type="SAM" id="SignalP"/>
    </source>
</evidence>
<gene>
    <name evidence="11" type="primary">ALG14</name>
    <name evidence="13" type="ORF">K402DRAFT_377233</name>
</gene>
<evidence type="ECO:0000256" key="7">
    <source>
        <dbReference type="ARBA" id="ARBA00022824"/>
    </source>
</evidence>
<evidence type="ECO:0000256" key="9">
    <source>
        <dbReference type="ARBA" id="ARBA00023136"/>
    </source>
</evidence>
<dbReference type="GO" id="GO:0006488">
    <property type="term" value="P:dolichol-linked oligosaccharide biosynthetic process"/>
    <property type="evidence" value="ECO:0007669"/>
    <property type="project" value="InterPro"/>
</dbReference>
<evidence type="ECO:0000256" key="2">
    <source>
        <dbReference type="ARBA" id="ARBA00004590"/>
    </source>
</evidence>
<dbReference type="Proteomes" id="UP000800041">
    <property type="component" value="Unassembled WGS sequence"/>
</dbReference>
<dbReference type="PANTHER" id="PTHR12154:SF4">
    <property type="entry name" value="UDP-N-ACETYLGLUCOSAMINE TRANSFERASE SUBUNIT ALG14 HOMOLOG"/>
    <property type="match status" value="1"/>
</dbReference>
<keyword evidence="12" id="KW-0732">Signal</keyword>
<feature type="signal peptide" evidence="12">
    <location>
        <begin position="1"/>
        <end position="26"/>
    </location>
</feature>
<comment type="subunit">
    <text evidence="4 11">Heterodimer with ALG13 to form a functional enzyme.</text>
</comment>
<comment type="similarity">
    <text evidence="3 11">Belongs to the ALG14 family.</text>
</comment>
<dbReference type="GO" id="GO:0004577">
    <property type="term" value="F:N-acetylglucosaminyldiphosphodolichol N-acetylglucosaminyltransferase activity"/>
    <property type="evidence" value="ECO:0007669"/>
    <property type="project" value="TreeGrafter"/>
</dbReference>
<dbReference type="GO" id="GO:0043541">
    <property type="term" value="C:UDP-N-acetylglucosamine transferase complex"/>
    <property type="evidence" value="ECO:0007669"/>
    <property type="project" value="TreeGrafter"/>
</dbReference>
<keyword evidence="7 11" id="KW-0256">Endoplasmic reticulum</keyword>
<keyword evidence="6" id="KW-0812">Transmembrane</keyword>
<evidence type="ECO:0000256" key="4">
    <source>
        <dbReference type="ARBA" id="ARBA00011335"/>
    </source>
</evidence>
<sequence>MIPTPYFLQACLTLFVITIIAATARAISILPPRPVRRKRARGTPTSMMMVLGSGGHTAEMLAIQRDLDPSKYTHRFWVIGEEDWMSRAKAVEFEEGLVEKVMKSQRERKEEEVSASKELGDGEAKFWYVGPDSYDIFLVPRARKIHQPLYTTPWTALLCLWACLKFLCHCKAAPCPKTTSGFTGPLPVYAFPDVILVNGPATATILVYATLILRFFNFRSAESQGGMRTIYIESWARVKTLSLSGKLLLRVVDRFVVQWPDLEGIGGRGEYHGVVVG</sequence>
<dbReference type="Gene3D" id="3.40.50.2000">
    <property type="entry name" value="Glycogen Phosphorylase B"/>
    <property type="match status" value="1"/>
</dbReference>
<proteinExistence type="inferred from homology"/>
<reference evidence="13" key="1">
    <citation type="journal article" date="2020" name="Stud. Mycol.">
        <title>101 Dothideomycetes genomes: a test case for predicting lifestyles and emergence of pathogens.</title>
        <authorList>
            <person name="Haridas S."/>
            <person name="Albert R."/>
            <person name="Binder M."/>
            <person name="Bloem J."/>
            <person name="Labutti K."/>
            <person name="Salamov A."/>
            <person name="Andreopoulos B."/>
            <person name="Baker S."/>
            <person name="Barry K."/>
            <person name="Bills G."/>
            <person name="Bluhm B."/>
            <person name="Cannon C."/>
            <person name="Castanera R."/>
            <person name="Culley D."/>
            <person name="Daum C."/>
            <person name="Ezra D."/>
            <person name="Gonzalez J."/>
            <person name="Henrissat B."/>
            <person name="Kuo A."/>
            <person name="Liang C."/>
            <person name="Lipzen A."/>
            <person name="Lutzoni F."/>
            <person name="Magnuson J."/>
            <person name="Mondo S."/>
            <person name="Nolan M."/>
            <person name="Ohm R."/>
            <person name="Pangilinan J."/>
            <person name="Park H.-J."/>
            <person name="Ramirez L."/>
            <person name="Alfaro M."/>
            <person name="Sun H."/>
            <person name="Tritt A."/>
            <person name="Yoshinaga Y."/>
            <person name="Zwiers L.-H."/>
            <person name="Turgeon B."/>
            <person name="Goodwin S."/>
            <person name="Spatafora J."/>
            <person name="Crous P."/>
            <person name="Grigoriev I."/>
        </authorList>
    </citation>
    <scope>NUCLEOTIDE SEQUENCE</scope>
    <source>
        <strain evidence="13">CBS 113979</strain>
    </source>
</reference>
<evidence type="ECO:0000256" key="1">
    <source>
        <dbReference type="ARBA" id="ARBA00004389"/>
    </source>
</evidence>
<dbReference type="InterPro" id="IPR013969">
    <property type="entry name" value="Oligosacch_biosynth_Alg14"/>
</dbReference>
<dbReference type="Pfam" id="PF08660">
    <property type="entry name" value="Alg14"/>
    <property type="match status" value="1"/>
</dbReference>
<comment type="function">
    <text evidence="11">Involved in protein N-glycosylation. Essential for the second step of the dolichol-linked oligosaccharide pathway. Anchors the catalytic subunit ALG13 to the ER.</text>
</comment>
<keyword evidence="13" id="KW-0808">Transferase</keyword>
<dbReference type="GO" id="GO:0031965">
    <property type="term" value="C:nuclear membrane"/>
    <property type="evidence" value="ECO:0007669"/>
    <property type="project" value="UniProtKB-SubCell"/>
</dbReference>
<evidence type="ECO:0000256" key="10">
    <source>
        <dbReference type="ARBA" id="ARBA00032062"/>
    </source>
</evidence>
<name>A0A6G1H0X3_9PEZI</name>
<accession>A0A6G1H0X3</accession>
<keyword evidence="9" id="KW-0472">Membrane</keyword>
<dbReference type="OrthoDB" id="17098at2759"/>
<dbReference type="PANTHER" id="PTHR12154">
    <property type="entry name" value="GLYCOSYL TRANSFERASE-RELATED"/>
    <property type="match status" value="1"/>
</dbReference>
<keyword evidence="8" id="KW-1133">Transmembrane helix</keyword>
<evidence type="ECO:0000256" key="11">
    <source>
        <dbReference type="RuleBase" id="RU362127"/>
    </source>
</evidence>